<evidence type="ECO:0000259" key="2">
    <source>
        <dbReference type="Pfam" id="PF22664"/>
    </source>
</evidence>
<dbReference type="PANTHER" id="PTHR31896:SF64">
    <property type="entry name" value="TRICHOTHECENE 3-O-ACETYLTRANSFERASE"/>
    <property type="match status" value="1"/>
</dbReference>
<evidence type="ECO:0000256" key="1">
    <source>
        <dbReference type="ARBA" id="ARBA00022679"/>
    </source>
</evidence>
<sequence>MELDMLGQQPGLLQIYTQIAHCYPLPDTSPTSQARIISTLTTGLERLADAFPWTAGQVVKSNASPDNSGSFHIRPLDRAPKLVAKDLTGDDADGLTWAALEAADFPMRMLDENVVAPVGTFHPDPVSRVFMVQATFISGGLILVFVGQHGALDMVGLGNLISWLSRACAGGSFTKEELEAGNHSRHNNIPLLSDEEVAALKPDFLASQIMKKQEDPVLPTEPSSQAQPPAPPALTWATFTFTPSALSALKASATATLPPGAAGSQGFITTDDALTALIWSAVTRVRLPRLASTTPPTTTSSFARAVNIRPYFGLPYEYAGLFQNMTYHTIPVDTLASPSGLGTVAGNFRAALDPKTTDIALRTRALATFMKNTKDKGVISFTADMDLATDIMLSSWARIDSYELEFGLGLGKPVSVRRPKFIHVESLGYLLPRARNGDMSVAICLREEEMKALQEDEEWVRYARYVG</sequence>
<organism evidence="3 4">
    <name type="scientific">Plectosphaerella plurivora</name>
    <dbReference type="NCBI Taxonomy" id="936078"/>
    <lineage>
        <taxon>Eukaryota</taxon>
        <taxon>Fungi</taxon>
        <taxon>Dikarya</taxon>
        <taxon>Ascomycota</taxon>
        <taxon>Pezizomycotina</taxon>
        <taxon>Sordariomycetes</taxon>
        <taxon>Hypocreomycetidae</taxon>
        <taxon>Glomerellales</taxon>
        <taxon>Plectosphaerellaceae</taxon>
        <taxon>Plectosphaerella</taxon>
    </lineage>
</organism>
<dbReference type="Pfam" id="PF22664">
    <property type="entry name" value="TRI-like_N"/>
    <property type="match status" value="1"/>
</dbReference>
<evidence type="ECO:0000313" key="3">
    <source>
        <dbReference type="EMBL" id="KAH6686620.1"/>
    </source>
</evidence>
<name>A0A9P9ABD4_9PEZI</name>
<dbReference type="OrthoDB" id="1862401at2759"/>
<keyword evidence="1 3" id="KW-0808">Transferase</keyword>
<dbReference type="InterPro" id="IPR051283">
    <property type="entry name" value="Sec_Metabolite_Acyltrans"/>
</dbReference>
<dbReference type="Gene3D" id="3.30.559.10">
    <property type="entry name" value="Chloramphenicol acetyltransferase-like domain"/>
    <property type="match status" value="2"/>
</dbReference>
<proteinExistence type="predicted"/>
<accession>A0A9P9ABD4</accession>
<dbReference type="InterPro" id="IPR054710">
    <property type="entry name" value="Tri101-like_N"/>
</dbReference>
<dbReference type="EMBL" id="JAGSXJ010000012">
    <property type="protein sequence ID" value="KAH6686620.1"/>
    <property type="molecule type" value="Genomic_DNA"/>
</dbReference>
<dbReference type="AlphaFoldDB" id="A0A9P9ABD4"/>
<dbReference type="GO" id="GO:0016740">
    <property type="term" value="F:transferase activity"/>
    <property type="evidence" value="ECO:0007669"/>
    <property type="project" value="UniProtKB-KW"/>
</dbReference>
<keyword evidence="4" id="KW-1185">Reference proteome</keyword>
<comment type="caution">
    <text evidence="3">The sequence shown here is derived from an EMBL/GenBank/DDBJ whole genome shotgun (WGS) entry which is preliminary data.</text>
</comment>
<dbReference type="PANTHER" id="PTHR31896">
    <property type="entry name" value="FAMILY REGULATORY PROTEIN, PUTATIVE (AFU_ORTHOLOGUE AFUA_3G14730)-RELATED"/>
    <property type="match status" value="1"/>
</dbReference>
<reference evidence="3" key="1">
    <citation type="journal article" date="2021" name="Nat. Commun.">
        <title>Genetic determinants of endophytism in the Arabidopsis root mycobiome.</title>
        <authorList>
            <person name="Mesny F."/>
            <person name="Miyauchi S."/>
            <person name="Thiergart T."/>
            <person name="Pickel B."/>
            <person name="Atanasova L."/>
            <person name="Karlsson M."/>
            <person name="Huettel B."/>
            <person name="Barry K.W."/>
            <person name="Haridas S."/>
            <person name="Chen C."/>
            <person name="Bauer D."/>
            <person name="Andreopoulos W."/>
            <person name="Pangilinan J."/>
            <person name="LaButti K."/>
            <person name="Riley R."/>
            <person name="Lipzen A."/>
            <person name="Clum A."/>
            <person name="Drula E."/>
            <person name="Henrissat B."/>
            <person name="Kohler A."/>
            <person name="Grigoriev I.V."/>
            <person name="Martin F.M."/>
            <person name="Hacquard S."/>
        </authorList>
    </citation>
    <scope>NUCLEOTIDE SEQUENCE</scope>
    <source>
        <strain evidence="3">MPI-SDFR-AT-0117</strain>
    </source>
</reference>
<gene>
    <name evidence="3" type="ORF">F5X68DRAFT_134807</name>
</gene>
<dbReference type="Proteomes" id="UP000770015">
    <property type="component" value="Unassembled WGS sequence"/>
</dbReference>
<protein>
    <submittedName>
        <fullName evidence="3">Transferase family-domain-containing protein</fullName>
    </submittedName>
</protein>
<feature type="domain" description="Trichothecene 3-O-acetyltransferase-like N-terminal" evidence="2">
    <location>
        <begin position="15"/>
        <end position="168"/>
    </location>
</feature>
<evidence type="ECO:0000313" key="4">
    <source>
        <dbReference type="Proteomes" id="UP000770015"/>
    </source>
</evidence>
<dbReference type="InterPro" id="IPR023213">
    <property type="entry name" value="CAT-like_dom_sf"/>
</dbReference>